<feature type="chain" id="PRO_5040407351" evidence="1">
    <location>
        <begin position="20"/>
        <end position="73"/>
    </location>
</feature>
<dbReference type="Proteomes" id="UP000807306">
    <property type="component" value="Unassembled WGS sequence"/>
</dbReference>
<proteinExistence type="predicted"/>
<evidence type="ECO:0000313" key="3">
    <source>
        <dbReference type="Proteomes" id="UP000807306"/>
    </source>
</evidence>
<gene>
    <name evidence="2" type="ORF">CPB83DRAFT_852465</name>
</gene>
<name>A0A9P6JQW0_9AGAR</name>
<protein>
    <submittedName>
        <fullName evidence="2">Uncharacterized protein</fullName>
    </submittedName>
</protein>
<evidence type="ECO:0000313" key="2">
    <source>
        <dbReference type="EMBL" id="KAF9529636.1"/>
    </source>
</evidence>
<dbReference type="OrthoDB" id="3026402at2759"/>
<accession>A0A9P6JQW0</accession>
<keyword evidence="3" id="KW-1185">Reference proteome</keyword>
<keyword evidence="1" id="KW-0732">Signal</keyword>
<dbReference type="AlphaFoldDB" id="A0A9P6JQW0"/>
<feature type="signal peptide" evidence="1">
    <location>
        <begin position="1"/>
        <end position="19"/>
    </location>
</feature>
<organism evidence="2 3">
    <name type="scientific">Crepidotus variabilis</name>
    <dbReference type="NCBI Taxonomy" id="179855"/>
    <lineage>
        <taxon>Eukaryota</taxon>
        <taxon>Fungi</taxon>
        <taxon>Dikarya</taxon>
        <taxon>Basidiomycota</taxon>
        <taxon>Agaricomycotina</taxon>
        <taxon>Agaricomycetes</taxon>
        <taxon>Agaricomycetidae</taxon>
        <taxon>Agaricales</taxon>
        <taxon>Agaricineae</taxon>
        <taxon>Crepidotaceae</taxon>
        <taxon>Crepidotus</taxon>
    </lineage>
</organism>
<dbReference type="EMBL" id="MU157845">
    <property type="protein sequence ID" value="KAF9529636.1"/>
    <property type="molecule type" value="Genomic_DNA"/>
</dbReference>
<comment type="caution">
    <text evidence="2">The sequence shown here is derived from an EMBL/GenBank/DDBJ whole genome shotgun (WGS) entry which is preliminary data.</text>
</comment>
<reference evidence="2" key="1">
    <citation type="submission" date="2020-11" db="EMBL/GenBank/DDBJ databases">
        <authorList>
            <consortium name="DOE Joint Genome Institute"/>
            <person name="Ahrendt S."/>
            <person name="Riley R."/>
            <person name="Andreopoulos W."/>
            <person name="Labutti K."/>
            <person name="Pangilinan J."/>
            <person name="Ruiz-Duenas F.J."/>
            <person name="Barrasa J.M."/>
            <person name="Sanchez-Garcia M."/>
            <person name="Camarero S."/>
            <person name="Miyauchi S."/>
            <person name="Serrano A."/>
            <person name="Linde D."/>
            <person name="Babiker R."/>
            <person name="Drula E."/>
            <person name="Ayuso-Fernandez I."/>
            <person name="Pacheco R."/>
            <person name="Padilla G."/>
            <person name="Ferreira P."/>
            <person name="Barriuso J."/>
            <person name="Kellner H."/>
            <person name="Castanera R."/>
            <person name="Alfaro M."/>
            <person name="Ramirez L."/>
            <person name="Pisabarro A.G."/>
            <person name="Kuo A."/>
            <person name="Tritt A."/>
            <person name="Lipzen A."/>
            <person name="He G."/>
            <person name="Yan M."/>
            <person name="Ng V."/>
            <person name="Cullen D."/>
            <person name="Martin F."/>
            <person name="Rosso M.-N."/>
            <person name="Henrissat B."/>
            <person name="Hibbett D."/>
            <person name="Martinez A.T."/>
            <person name="Grigoriev I.V."/>
        </authorList>
    </citation>
    <scope>NUCLEOTIDE SEQUENCE</scope>
    <source>
        <strain evidence="2">CBS 506.95</strain>
    </source>
</reference>
<evidence type="ECO:0000256" key="1">
    <source>
        <dbReference type="SAM" id="SignalP"/>
    </source>
</evidence>
<sequence>MKFSLIFVAALNIIGGVSALPNTMGNELQIRQKVYPCEGPERLECPKGYYCCGPFLTDVGGRCFKGDSGMCPL</sequence>